<keyword evidence="5 8" id="KW-0564">Palmitate</keyword>
<comment type="subcellular location">
    <subcellularLocation>
        <location evidence="8">Cell outer membrane</location>
        <topology evidence="8">Lipid-anchor</topology>
        <orientation evidence="8">Periplasmic side</orientation>
    </subcellularLocation>
</comment>
<reference evidence="10 11" key="1">
    <citation type="submission" date="2023-01" db="EMBL/GenBank/DDBJ databases">
        <title>Vibrio sp. KJ40-1 sp.nov, isolated from marine algae.</title>
        <authorList>
            <person name="Butt M."/>
            <person name="Kim J.M.J."/>
            <person name="Jeon C.O.C."/>
        </authorList>
    </citation>
    <scope>NUCLEOTIDE SEQUENCE [LARGE SCALE GENOMIC DNA]</scope>
    <source>
        <strain evidence="10 11">KJ40-1</strain>
    </source>
</reference>
<dbReference type="SUPFAM" id="SSF53822">
    <property type="entry name" value="Periplasmic binding protein-like I"/>
    <property type="match status" value="1"/>
</dbReference>
<evidence type="ECO:0000256" key="6">
    <source>
        <dbReference type="ARBA" id="ARBA00023237"/>
    </source>
</evidence>
<evidence type="ECO:0000256" key="9">
    <source>
        <dbReference type="SAM" id="SignalP"/>
    </source>
</evidence>
<dbReference type="InterPro" id="IPR007443">
    <property type="entry name" value="LpoA"/>
</dbReference>
<dbReference type="InterPro" id="IPR028082">
    <property type="entry name" value="Peripla_BP_I"/>
</dbReference>
<evidence type="ECO:0000256" key="2">
    <source>
        <dbReference type="ARBA" id="ARBA00022960"/>
    </source>
</evidence>
<proteinExistence type="inferred from homology"/>
<feature type="signal peptide" evidence="9">
    <location>
        <begin position="1"/>
        <end position="21"/>
    </location>
</feature>
<evidence type="ECO:0000256" key="5">
    <source>
        <dbReference type="ARBA" id="ARBA00023139"/>
    </source>
</evidence>
<evidence type="ECO:0000256" key="4">
    <source>
        <dbReference type="ARBA" id="ARBA00023136"/>
    </source>
</evidence>
<dbReference type="PANTHER" id="PTHR38038:SF1">
    <property type="entry name" value="PENICILLIN-BINDING PROTEIN ACTIVATOR LPOA"/>
    <property type="match status" value="1"/>
</dbReference>
<dbReference type="EMBL" id="JAQLOI010000001">
    <property type="protein sequence ID" value="MDB1122987.1"/>
    <property type="molecule type" value="Genomic_DNA"/>
</dbReference>
<comment type="function">
    <text evidence="8">Regulator of peptidoglycan synthesis that is essential for the function of penicillin-binding protein 1A (PBP1a).</text>
</comment>
<dbReference type="Gene3D" id="3.40.50.2300">
    <property type="match status" value="2"/>
</dbReference>
<comment type="caution">
    <text evidence="10">The sequence shown here is derived from an EMBL/GenBank/DDBJ whole genome shotgun (WGS) entry which is preliminary data.</text>
</comment>
<dbReference type="HAMAP" id="MF_01890">
    <property type="entry name" value="LpoA"/>
    <property type="match status" value="1"/>
</dbReference>
<keyword evidence="2 8" id="KW-0133">Cell shape</keyword>
<evidence type="ECO:0000256" key="7">
    <source>
        <dbReference type="ARBA" id="ARBA00023288"/>
    </source>
</evidence>
<keyword evidence="11" id="KW-1185">Reference proteome</keyword>
<keyword evidence="4 8" id="KW-0472">Membrane</keyword>
<evidence type="ECO:0000256" key="8">
    <source>
        <dbReference type="HAMAP-Rule" id="MF_01890"/>
    </source>
</evidence>
<dbReference type="CDD" id="cd06339">
    <property type="entry name" value="PBP1_YraM_LppC_lipoprotein-like"/>
    <property type="match status" value="1"/>
</dbReference>
<dbReference type="Gene3D" id="1.25.40.650">
    <property type="match status" value="1"/>
</dbReference>
<dbReference type="Pfam" id="PF04348">
    <property type="entry name" value="LppC"/>
    <property type="match status" value="1"/>
</dbReference>
<sequence>MPKKNQQRISVPRLITPIALAIVLAACSSQPNSPEKIDITLDPTLSAQAYIVKADTLGSSLQNDWLIMALKAATAEGNTEQAGFLITRIEKLQLSEIQQAEWQLARAKHLMLTGQSTEALQQLNFAQWWELPQEQWKDYHAMRAELFSQLGDHINASRETILLSQYLKPEEQEIIAEQIWSQLSKYSQFDISNLSAQQNEPDLTAWLQLAVYMKTLGTNATQLKDVLETWLQENPDHLAALYVPSDVQAILDLEIVQPKSTALLLPLTGKYEKQAKLVRDGFLMALMNDNTRDSDAILTVIDTNKVNNQQLAQKLDEESIDFIVGPLMKKNIEELTMIQSERAQKIPTLALNIPNETDPTFNTCYLTLSPEQEVEQAAKHLFSQGFQYPLILAPKGTLGTRVAIAFQNEWKKYSNNQAVVSYFGTKAQLQKNINSTLGINASQSRIVQMENLMAMQLENQARSRRDIDSIYIVAKSSELTLIKPFIEVAINPEAKPPKLFANSRSNDGGKRQFEDLSGVIFSDIPMLVESNSTLLTQLDELWPNQSNSQKRLQALGMDAYQLTNELPQMKVVQDYKIEAKTGTLSIDQQCVVQREIGWAEHESL</sequence>
<evidence type="ECO:0000256" key="1">
    <source>
        <dbReference type="ARBA" id="ARBA00022729"/>
    </source>
</evidence>
<evidence type="ECO:0000313" key="10">
    <source>
        <dbReference type="EMBL" id="MDB1122987.1"/>
    </source>
</evidence>
<dbReference type="PROSITE" id="PS51257">
    <property type="entry name" value="PROKAR_LIPOPROTEIN"/>
    <property type="match status" value="1"/>
</dbReference>
<dbReference type="Proteomes" id="UP001210678">
    <property type="component" value="Unassembled WGS sequence"/>
</dbReference>
<protein>
    <recommendedName>
        <fullName evidence="8">Penicillin-binding protein activator LpoA</fullName>
        <shortName evidence="8">PBP activator LpoA</shortName>
    </recommendedName>
</protein>
<organism evidence="10 11">
    <name type="scientific">Vibrio algarum</name>
    <dbReference type="NCBI Taxonomy" id="3020714"/>
    <lineage>
        <taxon>Bacteria</taxon>
        <taxon>Pseudomonadati</taxon>
        <taxon>Pseudomonadota</taxon>
        <taxon>Gammaproteobacteria</taxon>
        <taxon>Vibrionales</taxon>
        <taxon>Vibrionaceae</taxon>
        <taxon>Vibrio</taxon>
    </lineage>
</organism>
<dbReference type="PANTHER" id="PTHR38038">
    <property type="entry name" value="PENICILLIN-BINDING PROTEIN ACTIVATOR LPOA"/>
    <property type="match status" value="1"/>
</dbReference>
<keyword evidence="1 8" id="KW-0732">Signal</keyword>
<dbReference type="RefSeq" id="WP_272133295.1">
    <property type="nucleotide sequence ID" value="NZ_JAQLOI010000001.1"/>
</dbReference>
<accession>A0ABT4YNK8</accession>
<evidence type="ECO:0000256" key="3">
    <source>
        <dbReference type="ARBA" id="ARBA00022984"/>
    </source>
</evidence>
<comment type="subunit">
    <text evidence="8">Interacts with PBP1a.</text>
</comment>
<keyword evidence="7 8" id="KW-0449">Lipoprotein</keyword>
<keyword evidence="3 8" id="KW-0573">Peptidoglycan synthesis</keyword>
<keyword evidence="6 8" id="KW-0998">Cell outer membrane</keyword>
<evidence type="ECO:0000313" key="11">
    <source>
        <dbReference type="Proteomes" id="UP001210678"/>
    </source>
</evidence>
<gene>
    <name evidence="8" type="primary">lpoA</name>
    <name evidence="10" type="ORF">PGX00_04510</name>
</gene>
<comment type="similarity">
    <text evidence="8">Belongs to the LpoA family.</text>
</comment>
<dbReference type="InterPro" id="IPR011990">
    <property type="entry name" value="TPR-like_helical_dom_sf"/>
</dbReference>
<feature type="chain" id="PRO_5045171440" description="Penicillin-binding protein activator LpoA" evidence="9">
    <location>
        <begin position="22"/>
        <end position="604"/>
    </location>
</feature>
<name>A0ABT4YNK8_9VIBR</name>
<dbReference type="Gene3D" id="1.25.40.10">
    <property type="entry name" value="Tetratricopeptide repeat domain"/>
    <property type="match status" value="1"/>
</dbReference>